<sequence length="62" mass="7246">MLIIKIVGFVIISSIIIFTVVLVKNASKIEREIELEKMAKKDERDDENEDDEEHNDKDDEEL</sequence>
<keyword evidence="2" id="KW-1133">Transmembrane helix</keyword>
<keyword evidence="2" id="KW-0812">Transmembrane</keyword>
<proteinExistence type="predicted"/>
<protein>
    <submittedName>
        <fullName evidence="3">Uncharacterized protein</fullName>
    </submittedName>
</protein>
<feature type="transmembrane region" description="Helical" evidence="2">
    <location>
        <begin position="6"/>
        <end position="23"/>
    </location>
</feature>
<reference evidence="3" key="1">
    <citation type="submission" date="2016-11" db="EMBL/GenBank/DDBJ databases">
        <title>Region harboring genes involved in magnetosome formation of Candidatus Magnetananas rongchenensis.</title>
        <authorList>
            <person name="Wang M."/>
            <person name="Chen Y.-R."/>
            <person name="Zhang W."/>
            <person name="Pan H."/>
            <person name="Xiao T."/>
            <person name="Wu L.-F."/>
        </authorList>
    </citation>
    <scope>NUCLEOTIDE SEQUENCE</scope>
</reference>
<evidence type="ECO:0000256" key="2">
    <source>
        <dbReference type="SAM" id="Phobius"/>
    </source>
</evidence>
<evidence type="ECO:0000313" key="3">
    <source>
        <dbReference type="EMBL" id="ASQ41196.1"/>
    </source>
</evidence>
<name>A0A3S6IW45_9BACT</name>
<feature type="compositionally biased region" description="Acidic residues" evidence="1">
    <location>
        <begin position="44"/>
        <end position="62"/>
    </location>
</feature>
<evidence type="ECO:0000256" key="1">
    <source>
        <dbReference type="SAM" id="MobiDB-lite"/>
    </source>
</evidence>
<feature type="region of interest" description="Disordered" evidence="1">
    <location>
        <begin position="37"/>
        <end position="62"/>
    </location>
</feature>
<organism evidence="3">
    <name type="scientific">Candidatus Magnetananas rongchengensis</name>
    <dbReference type="NCBI Taxonomy" id="1463558"/>
    <lineage>
        <taxon>Bacteria</taxon>
        <taxon>Pseudomonadati</taxon>
        <taxon>Thermodesulfobacteriota</taxon>
        <taxon>Desulfobacteria</taxon>
        <taxon>Desulfobacterales</taxon>
        <taxon>Desulfobacteraceae</taxon>
        <taxon>Candidatus Magnetananas</taxon>
    </lineage>
</organism>
<accession>A0A3S6IW45</accession>
<dbReference type="AlphaFoldDB" id="A0A3S6IW45"/>
<dbReference type="EMBL" id="KY084568">
    <property type="protein sequence ID" value="ASQ41196.1"/>
    <property type="molecule type" value="Genomic_DNA"/>
</dbReference>
<keyword evidence="2" id="KW-0472">Membrane</keyword>